<reference evidence="2 3" key="1">
    <citation type="submission" date="2024-02" db="EMBL/GenBank/DDBJ databases">
        <authorList>
            <person name="Vignale AGUSTIN F."/>
            <person name="Sosa J E."/>
            <person name="Modenutti C."/>
        </authorList>
    </citation>
    <scope>NUCLEOTIDE SEQUENCE [LARGE SCALE GENOMIC DNA]</scope>
</reference>
<comment type="caution">
    <text evidence="2">The sequence shown here is derived from an EMBL/GenBank/DDBJ whole genome shotgun (WGS) entry which is preliminary data.</text>
</comment>
<feature type="region of interest" description="Disordered" evidence="1">
    <location>
        <begin position="1"/>
        <end position="20"/>
    </location>
</feature>
<name>A0ABC8TS20_9AQUA</name>
<feature type="compositionally biased region" description="Gly residues" evidence="1">
    <location>
        <begin position="102"/>
        <end position="119"/>
    </location>
</feature>
<evidence type="ECO:0000256" key="1">
    <source>
        <dbReference type="SAM" id="MobiDB-lite"/>
    </source>
</evidence>
<gene>
    <name evidence="2" type="ORF">ILEXP_LOCUS39733</name>
</gene>
<feature type="region of interest" description="Disordered" evidence="1">
    <location>
        <begin position="100"/>
        <end position="127"/>
    </location>
</feature>
<organism evidence="2 3">
    <name type="scientific">Ilex paraguariensis</name>
    <name type="common">yerba mate</name>
    <dbReference type="NCBI Taxonomy" id="185542"/>
    <lineage>
        <taxon>Eukaryota</taxon>
        <taxon>Viridiplantae</taxon>
        <taxon>Streptophyta</taxon>
        <taxon>Embryophyta</taxon>
        <taxon>Tracheophyta</taxon>
        <taxon>Spermatophyta</taxon>
        <taxon>Magnoliopsida</taxon>
        <taxon>eudicotyledons</taxon>
        <taxon>Gunneridae</taxon>
        <taxon>Pentapetalae</taxon>
        <taxon>asterids</taxon>
        <taxon>campanulids</taxon>
        <taxon>Aquifoliales</taxon>
        <taxon>Aquifoliaceae</taxon>
        <taxon>Ilex</taxon>
    </lineage>
</organism>
<proteinExistence type="predicted"/>
<accession>A0ABC8TS20</accession>
<sequence length="127" mass="13701">MSLGRNGEMESPWDSERREMRRRHCLRTGDLSAESVAETAETKGGMVAEERVLAMDSSSTAAEEWVSRSESLWRHVRTRCLRSRVEAAWFCLESDIIEEESVGGGGGGGSDQSDSGGGTACISGDIG</sequence>
<evidence type="ECO:0000313" key="2">
    <source>
        <dbReference type="EMBL" id="CAK9170248.1"/>
    </source>
</evidence>
<keyword evidence="3" id="KW-1185">Reference proteome</keyword>
<dbReference type="EMBL" id="CAUOFW020005462">
    <property type="protein sequence ID" value="CAK9170248.1"/>
    <property type="molecule type" value="Genomic_DNA"/>
</dbReference>
<dbReference type="Proteomes" id="UP001642360">
    <property type="component" value="Unassembled WGS sequence"/>
</dbReference>
<protein>
    <submittedName>
        <fullName evidence="2">Uncharacterized protein</fullName>
    </submittedName>
</protein>
<evidence type="ECO:0000313" key="3">
    <source>
        <dbReference type="Proteomes" id="UP001642360"/>
    </source>
</evidence>
<dbReference type="AlphaFoldDB" id="A0ABC8TS20"/>